<dbReference type="AlphaFoldDB" id="A0A5B0MCF4"/>
<name>A0A5B0MCF4_PUCGR</name>
<keyword evidence="2" id="KW-1185">Reference proteome</keyword>
<sequence length="54" mass="5878">MKADEAMFHPKSLKAIVTSACTRRQYGDQQEESIDLSANGGEHALAIANRSCLL</sequence>
<gene>
    <name evidence="1" type="ORF">PGT21_020852</name>
</gene>
<proteinExistence type="predicted"/>
<organism evidence="1 2">
    <name type="scientific">Puccinia graminis f. sp. tritici</name>
    <dbReference type="NCBI Taxonomy" id="56615"/>
    <lineage>
        <taxon>Eukaryota</taxon>
        <taxon>Fungi</taxon>
        <taxon>Dikarya</taxon>
        <taxon>Basidiomycota</taxon>
        <taxon>Pucciniomycotina</taxon>
        <taxon>Pucciniomycetes</taxon>
        <taxon>Pucciniales</taxon>
        <taxon>Pucciniaceae</taxon>
        <taxon>Puccinia</taxon>
    </lineage>
</organism>
<reference evidence="1 2" key="1">
    <citation type="submission" date="2019-05" db="EMBL/GenBank/DDBJ databases">
        <title>Emergence of the Ug99 lineage of the wheat stem rust pathogen through somatic hybridization.</title>
        <authorList>
            <person name="Li F."/>
            <person name="Upadhyaya N.M."/>
            <person name="Sperschneider J."/>
            <person name="Matny O."/>
            <person name="Nguyen-Phuc H."/>
            <person name="Mago R."/>
            <person name="Raley C."/>
            <person name="Miller M.E."/>
            <person name="Silverstein K.A.T."/>
            <person name="Henningsen E."/>
            <person name="Hirsch C.D."/>
            <person name="Visser B."/>
            <person name="Pretorius Z.A."/>
            <person name="Steffenson B.J."/>
            <person name="Schwessinger B."/>
            <person name="Dodds P.N."/>
            <person name="Figueroa M."/>
        </authorList>
    </citation>
    <scope>NUCLEOTIDE SEQUENCE [LARGE SCALE GENOMIC DNA]</scope>
    <source>
        <strain evidence="1">21-0</strain>
    </source>
</reference>
<comment type="caution">
    <text evidence="1">The sequence shown here is derived from an EMBL/GenBank/DDBJ whole genome shotgun (WGS) entry which is preliminary data.</text>
</comment>
<protein>
    <submittedName>
        <fullName evidence="1">Uncharacterized protein</fullName>
    </submittedName>
</protein>
<dbReference type="Proteomes" id="UP000324748">
    <property type="component" value="Unassembled WGS sequence"/>
</dbReference>
<accession>A0A5B0MCF4</accession>
<dbReference type="EMBL" id="VSWC01000157">
    <property type="protein sequence ID" value="KAA1074797.1"/>
    <property type="molecule type" value="Genomic_DNA"/>
</dbReference>
<evidence type="ECO:0000313" key="1">
    <source>
        <dbReference type="EMBL" id="KAA1074797.1"/>
    </source>
</evidence>
<evidence type="ECO:0000313" key="2">
    <source>
        <dbReference type="Proteomes" id="UP000324748"/>
    </source>
</evidence>